<name>A0A9X2Z5B2_9BACT</name>
<evidence type="ECO:0000313" key="1">
    <source>
        <dbReference type="EMBL" id="MCS3953314.1"/>
    </source>
</evidence>
<gene>
    <name evidence="1" type="ORF">GGP83_003289</name>
</gene>
<accession>A0A9X2Z5B2</accession>
<dbReference type="InterPro" id="IPR050194">
    <property type="entry name" value="Glycosyltransferase_grp1"/>
</dbReference>
<sequence length="222" mass="24887">MAKEARKSLLLSDARIEVIPNGLDPETFRLRDTEGISSAMEIPEDHRVILFLASSTRQRRKGFDLLDEALSELRAERTTLVSIGGESPEFHAPQPHVHLGSMKSDLLLSVFYSLADVFVIPSRQDNLPNTVLESMACGTPVVGFKTGGIPDMVRPGETGWLAEGEDVRELRNALESALEDDAERRRRGKRCRTVVENEYTLDVQAAGYEKLYGDLLRRQENY</sequence>
<organism evidence="1 2">
    <name type="scientific">Salinibacter ruber</name>
    <dbReference type="NCBI Taxonomy" id="146919"/>
    <lineage>
        <taxon>Bacteria</taxon>
        <taxon>Pseudomonadati</taxon>
        <taxon>Rhodothermota</taxon>
        <taxon>Rhodothermia</taxon>
        <taxon>Rhodothermales</taxon>
        <taxon>Salinibacteraceae</taxon>
        <taxon>Salinibacter</taxon>
    </lineage>
</organism>
<proteinExistence type="predicted"/>
<dbReference type="PANTHER" id="PTHR45947">
    <property type="entry name" value="SULFOQUINOVOSYL TRANSFERASE SQD2"/>
    <property type="match status" value="1"/>
</dbReference>
<dbReference type="Gene3D" id="3.40.50.2000">
    <property type="entry name" value="Glycogen Phosphorylase B"/>
    <property type="match status" value="2"/>
</dbReference>
<dbReference type="AlphaFoldDB" id="A0A9X2Z5B2"/>
<comment type="caution">
    <text evidence="1">The sequence shown here is derived from an EMBL/GenBank/DDBJ whole genome shotgun (WGS) entry which is preliminary data.</text>
</comment>
<reference evidence="1" key="1">
    <citation type="submission" date="2022-08" db="EMBL/GenBank/DDBJ databases">
        <title>Genomic Encyclopedia of Type Strains, Phase V (KMG-V): Genome sequencing to study the core and pangenomes of soil and plant-associated prokaryotes.</title>
        <authorList>
            <person name="Whitman W."/>
        </authorList>
    </citation>
    <scope>NUCLEOTIDE SEQUENCE</scope>
    <source>
        <strain evidence="1">SP2017</strain>
    </source>
</reference>
<dbReference type="PANTHER" id="PTHR45947:SF3">
    <property type="entry name" value="SULFOQUINOVOSYL TRANSFERASE SQD2"/>
    <property type="match status" value="1"/>
</dbReference>
<protein>
    <submittedName>
        <fullName evidence="1">Glycosyltransferase involved in cell wall biosynthesis</fullName>
    </submittedName>
</protein>
<evidence type="ECO:0000313" key="2">
    <source>
        <dbReference type="Proteomes" id="UP001155010"/>
    </source>
</evidence>
<dbReference type="Proteomes" id="UP001155010">
    <property type="component" value="Unassembled WGS sequence"/>
</dbReference>
<dbReference type="EMBL" id="JANUBB010000021">
    <property type="protein sequence ID" value="MCS3953314.1"/>
    <property type="molecule type" value="Genomic_DNA"/>
</dbReference>
<dbReference type="SUPFAM" id="SSF53756">
    <property type="entry name" value="UDP-Glycosyltransferase/glycogen phosphorylase"/>
    <property type="match status" value="1"/>
</dbReference>
<dbReference type="Pfam" id="PF13692">
    <property type="entry name" value="Glyco_trans_1_4"/>
    <property type="match status" value="1"/>
</dbReference>
<dbReference type="GO" id="GO:0016757">
    <property type="term" value="F:glycosyltransferase activity"/>
    <property type="evidence" value="ECO:0007669"/>
    <property type="project" value="TreeGrafter"/>
</dbReference>